<keyword evidence="2" id="KW-1185">Reference proteome</keyword>
<sequence length="149" mass="17257">MVALDFPRFLELPRELRGYVTHGIDAVSRLRSKKTCLNNLFSMLIPYSGAPRAVVEWVWLGSHIGGAFGARARRSVEVWELLGSCMFNGHSFYFVVVSVICLLENLYCTTFQIDCISSHIRFWHTMFHLFTQISLCEFKLRRFCTPWAI</sequence>
<dbReference type="EMBL" id="ML977322">
    <property type="protein sequence ID" value="KAF2115818.1"/>
    <property type="molecule type" value="Genomic_DNA"/>
</dbReference>
<dbReference type="Proteomes" id="UP000799770">
    <property type="component" value="Unassembled WGS sequence"/>
</dbReference>
<organism evidence="1 2">
    <name type="scientific">Lophiotrema nucula</name>
    <dbReference type="NCBI Taxonomy" id="690887"/>
    <lineage>
        <taxon>Eukaryota</taxon>
        <taxon>Fungi</taxon>
        <taxon>Dikarya</taxon>
        <taxon>Ascomycota</taxon>
        <taxon>Pezizomycotina</taxon>
        <taxon>Dothideomycetes</taxon>
        <taxon>Pleosporomycetidae</taxon>
        <taxon>Pleosporales</taxon>
        <taxon>Lophiotremataceae</taxon>
        <taxon>Lophiotrema</taxon>
    </lineage>
</organism>
<protein>
    <submittedName>
        <fullName evidence="1">Uncharacterized protein</fullName>
    </submittedName>
</protein>
<evidence type="ECO:0000313" key="1">
    <source>
        <dbReference type="EMBL" id="KAF2115818.1"/>
    </source>
</evidence>
<dbReference type="AlphaFoldDB" id="A0A6A5ZBP4"/>
<reference evidence="1" key="1">
    <citation type="journal article" date="2020" name="Stud. Mycol.">
        <title>101 Dothideomycetes genomes: a test case for predicting lifestyles and emergence of pathogens.</title>
        <authorList>
            <person name="Haridas S."/>
            <person name="Albert R."/>
            <person name="Binder M."/>
            <person name="Bloem J."/>
            <person name="Labutti K."/>
            <person name="Salamov A."/>
            <person name="Andreopoulos B."/>
            <person name="Baker S."/>
            <person name="Barry K."/>
            <person name="Bills G."/>
            <person name="Bluhm B."/>
            <person name="Cannon C."/>
            <person name="Castanera R."/>
            <person name="Culley D."/>
            <person name="Daum C."/>
            <person name="Ezra D."/>
            <person name="Gonzalez J."/>
            <person name="Henrissat B."/>
            <person name="Kuo A."/>
            <person name="Liang C."/>
            <person name="Lipzen A."/>
            <person name="Lutzoni F."/>
            <person name="Magnuson J."/>
            <person name="Mondo S."/>
            <person name="Nolan M."/>
            <person name="Ohm R."/>
            <person name="Pangilinan J."/>
            <person name="Park H.-J."/>
            <person name="Ramirez L."/>
            <person name="Alfaro M."/>
            <person name="Sun H."/>
            <person name="Tritt A."/>
            <person name="Yoshinaga Y."/>
            <person name="Zwiers L.-H."/>
            <person name="Turgeon B."/>
            <person name="Goodwin S."/>
            <person name="Spatafora J."/>
            <person name="Crous P."/>
            <person name="Grigoriev I."/>
        </authorList>
    </citation>
    <scope>NUCLEOTIDE SEQUENCE</scope>
    <source>
        <strain evidence="1">CBS 627.86</strain>
    </source>
</reference>
<gene>
    <name evidence="1" type="ORF">BDV96DRAFT_57002</name>
</gene>
<evidence type="ECO:0000313" key="2">
    <source>
        <dbReference type="Proteomes" id="UP000799770"/>
    </source>
</evidence>
<name>A0A6A5ZBP4_9PLEO</name>
<proteinExistence type="predicted"/>
<accession>A0A6A5ZBP4</accession>